<dbReference type="GO" id="GO:0006355">
    <property type="term" value="P:regulation of DNA-templated transcription"/>
    <property type="evidence" value="ECO:0007669"/>
    <property type="project" value="InterPro"/>
</dbReference>
<dbReference type="Proteomes" id="UP000033772">
    <property type="component" value="Unassembled WGS sequence"/>
</dbReference>
<feature type="domain" description="Response regulatory" evidence="5">
    <location>
        <begin position="11"/>
        <end position="130"/>
    </location>
</feature>
<evidence type="ECO:0000256" key="3">
    <source>
        <dbReference type="SAM" id="MobiDB-lite"/>
    </source>
</evidence>
<evidence type="ECO:0000259" key="5">
    <source>
        <dbReference type="PROSITE" id="PS50110"/>
    </source>
</evidence>
<keyword evidence="1" id="KW-0238">DNA-binding</keyword>
<protein>
    <recommendedName>
        <fullName evidence="8">HTH luxR-type domain-containing protein</fullName>
    </recommendedName>
</protein>
<keyword evidence="7" id="KW-1185">Reference proteome</keyword>
<gene>
    <name evidence="6" type="ORF">UG56_011500</name>
</gene>
<dbReference type="PANTHER" id="PTHR43214">
    <property type="entry name" value="TWO-COMPONENT RESPONSE REGULATOR"/>
    <property type="match status" value="1"/>
</dbReference>
<sequence>MTTTPTTVSNRVAIVEPHPVLGESLELALSRYRFDARLLPAGSDHASAAALTAPIVRTRASIVILGTTLDAGDPWLATIAPLTRAGIDVVILTSTTDPARWGQALRRGARVVLPKSRPLNDLISIVRRLAEGLRVLDVHEREELIAQAVRRDAALAGLRERFERLSARESEVLEHIRNGLSVSQIAALDFVSPATVRTQVKAILTKLEVTSQIAAVGAAHRLGWRPPRTPDHQDHRLPAAG</sequence>
<dbReference type="SMART" id="SM00421">
    <property type="entry name" value="HTH_LUXR"/>
    <property type="match status" value="1"/>
</dbReference>
<dbReference type="Gene3D" id="3.40.50.2300">
    <property type="match status" value="1"/>
</dbReference>
<evidence type="ECO:0000256" key="1">
    <source>
        <dbReference type="ARBA" id="ARBA00023125"/>
    </source>
</evidence>
<dbReference type="EMBL" id="JZDQ02000014">
    <property type="protein sequence ID" value="OIJ26590.1"/>
    <property type="molecule type" value="Genomic_DNA"/>
</dbReference>
<dbReference type="OrthoDB" id="3771852at2"/>
<dbReference type="InterPro" id="IPR001789">
    <property type="entry name" value="Sig_transdc_resp-reg_receiver"/>
</dbReference>
<dbReference type="GO" id="GO:0003677">
    <property type="term" value="F:DNA binding"/>
    <property type="evidence" value="ECO:0007669"/>
    <property type="project" value="UniProtKB-KW"/>
</dbReference>
<dbReference type="PROSITE" id="PS50043">
    <property type="entry name" value="HTH_LUXR_2"/>
    <property type="match status" value="1"/>
</dbReference>
<dbReference type="InterPro" id="IPR016032">
    <property type="entry name" value="Sig_transdc_resp-reg_C-effctor"/>
</dbReference>
<name>A0A1J4N4W3_9ACTN</name>
<dbReference type="SUPFAM" id="SSF46894">
    <property type="entry name" value="C-terminal effector domain of the bipartite response regulators"/>
    <property type="match status" value="1"/>
</dbReference>
<dbReference type="InterPro" id="IPR011006">
    <property type="entry name" value="CheY-like_superfamily"/>
</dbReference>
<dbReference type="InterPro" id="IPR039420">
    <property type="entry name" value="WalR-like"/>
</dbReference>
<dbReference type="PROSITE" id="PS50110">
    <property type="entry name" value="RESPONSE_REGULATORY"/>
    <property type="match status" value="1"/>
</dbReference>
<dbReference type="RefSeq" id="WP_045549837.1">
    <property type="nucleotide sequence ID" value="NZ_JZDQ02000014.1"/>
</dbReference>
<evidence type="ECO:0000259" key="4">
    <source>
        <dbReference type="PROSITE" id="PS50043"/>
    </source>
</evidence>
<organism evidence="6 7">
    <name type="scientific">Nocardioides luteus</name>
    <dbReference type="NCBI Taxonomy" id="1844"/>
    <lineage>
        <taxon>Bacteria</taxon>
        <taxon>Bacillati</taxon>
        <taxon>Actinomycetota</taxon>
        <taxon>Actinomycetes</taxon>
        <taxon>Propionibacteriales</taxon>
        <taxon>Nocardioidaceae</taxon>
        <taxon>Nocardioides</taxon>
    </lineage>
</organism>
<evidence type="ECO:0000256" key="2">
    <source>
        <dbReference type="PROSITE-ProRule" id="PRU00169"/>
    </source>
</evidence>
<feature type="compositionally biased region" description="Basic and acidic residues" evidence="3">
    <location>
        <begin position="228"/>
        <end position="241"/>
    </location>
</feature>
<dbReference type="STRING" id="1844.UG56_011500"/>
<dbReference type="AlphaFoldDB" id="A0A1J4N4W3"/>
<feature type="domain" description="HTH luxR-type" evidence="4">
    <location>
        <begin position="158"/>
        <end position="223"/>
    </location>
</feature>
<dbReference type="PRINTS" id="PR00038">
    <property type="entry name" value="HTHLUXR"/>
</dbReference>
<dbReference type="InterPro" id="IPR000792">
    <property type="entry name" value="Tscrpt_reg_LuxR_C"/>
</dbReference>
<reference evidence="6" key="1">
    <citation type="submission" date="2016-10" db="EMBL/GenBank/DDBJ databases">
        <title>Draft Genome Sequence of Nocardioides luteus Strain BAFB, an Alkane-Degrading Bacterium Isolated from JP-7 Polluted Soil.</title>
        <authorList>
            <person name="Brown L."/>
            <person name="Ruiz O.N."/>
            <person name="Gunasekera T."/>
        </authorList>
    </citation>
    <scope>NUCLEOTIDE SEQUENCE [LARGE SCALE GENOMIC DNA]</scope>
    <source>
        <strain evidence="6">BAFB</strain>
    </source>
</reference>
<accession>A0A1J4N4W3</accession>
<dbReference type="Pfam" id="PF00196">
    <property type="entry name" value="GerE"/>
    <property type="match status" value="1"/>
</dbReference>
<comment type="caution">
    <text evidence="6">The sequence shown here is derived from an EMBL/GenBank/DDBJ whole genome shotgun (WGS) entry which is preliminary data.</text>
</comment>
<evidence type="ECO:0000313" key="7">
    <source>
        <dbReference type="Proteomes" id="UP000033772"/>
    </source>
</evidence>
<dbReference type="GO" id="GO:0000160">
    <property type="term" value="P:phosphorelay signal transduction system"/>
    <property type="evidence" value="ECO:0007669"/>
    <property type="project" value="InterPro"/>
</dbReference>
<evidence type="ECO:0000313" key="6">
    <source>
        <dbReference type="EMBL" id="OIJ26590.1"/>
    </source>
</evidence>
<comment type="caution">
    <text evidence="2">Lacks conserved residue(s) required for the propagation of feature annotation.</text>
</comment>
<proteinExistence type="predicted"/>
<evidence type="ECO:0008006" key="8">
    <source>
        <dbReference type="Google" id="ProtNLM"/>
    </source>
</evidence>
<feature type="region of interest" description="Disordered" evidence="3">
    <location>
        <begin position="222"/>
        <end position="241"/>
    </location>
</feature>
<dbReference type="SUPFAM" id="SSF52172">
    <property type="entry name" value="CheY-like"/>
    <property type="match status" value="1"/>
</dbReference>
<dbReference type="CDD" id="cd06170">
    <property type="entry name" value="LuxR_C_like"/>
    <property type="match status" value="1"/>
</dbReference>